<dbReference type="KEGG" id="cvn:111106271"/>
<sequence>MNYCSMRCFLLILTGLSVQALTTVRFMSNHCNTKHDIFVNNSIVLKLTNQLLTDDPGDQLHCTADLATDTGSRLLIHFLSLSISIENDMPDSLHIYDVDADGHAQMVTPVSGLFGIYDKFFKRASMGVGDYISTSNRFRLTYVGSPSLFYRGFEILVTSLKDVHRDGTCPRRFGKCGGKQVCVPYSVWCDGKENCGEGDHSDEETCDEIVTDDWKYTYAITMAAVTAVVAIALFLSMIGVVVCLLRRYNRRNYLRSMSIAVAAKKDGDNWKITNDLGLTLAMAPPLYDDIVQPNQDEPPPSYDTLRFKQTNDVTSADQNAVNECIVVACIENLNPSRGHVDDVLCRENANSADSSEEEDVESREAKALNCTRSLNNAMSSRSFHDSGSLKSSSNLCLEMEEVRDDKCNSRKEIDNESSSANDINYCEEEMCSSKSSSQCSVETGFVSMGTNSSRNSGDEDSPRHTVGAKQTPREDEENEHQQESIRVQYKYQSPPGSDDIKFIDELNEGSNSVN</sequence>
<feature type="signal peptide" evidence="5">
    <location>
        <begin position="1"/>
        <end position="20"/>
    </location>
</feature>
<dbReference type="CDD" id="cd00112">
    <property type="entry name" value="LDLa"/>
    <property type="match status" value="1"/>
</dbReference>
<keyword evidence="4" id="KW-0812">Transmembrane</keyword>
<dbReference type="RefSeq" id="XP_022296589.1">
    <property type="nucleotide sequence ID" value="XM_022440881.1"/>
</dbReference>
<dbReference type="InterPro" id="IPR035914">
    <property type="entry name" value="Sperma_CUB_dom_sf"/>
</dbReference>
<protein>
    <submittedName>
        <fullName evidence="7">Uncharacterized protein LOC111106271</fullName>
    </submittedName>
</protein>
<accession>A0A8B8B1V2</accession>
<dbReference type="PANTHER" id="PTHR24652">
    <property type="entry name" value="LOW-DENSITY LIPOPROTEIN RECEPTOR CLASS A DOMAIN-CONTAINING PROTEIN 2"/>
    <property type="match status" value="1"/>
</dbReference>
<evidence type="ECO:0000256" key="2">
    <source>
        <dbReference type="PROSITE-ProRule" id="PRU00124"/>
    </source>
</evidence>
<evidence type="ECO:0000256" key="3">
    <source>
        <dbReference type="SAM" id="MobiDB-lite"/>
    </source>
</evidence>
<dbReference type="GeneID" id="111106271"/>
<feature type="region of interest" description="Disordered" evidence="3">
    <location>
        <begin position="445"/>
        <end position="514"/>
    </location>
</feature>
<evidence type="ECO:0000256" key="4">
    <source>
        <dbReference type="SAM" id="Phobius"/>
    </source>
</evidence>
<evidence type="ECO:0000256" key="5">
    <source>
        <dbReference type="SAM" id="SignalP"/>
    </source>
</evidence>
<feature type="chain" id="PRO_5034894681" evidence="5">
    <location>
        <begin position="21"/>
        <end position="514"/>
    </location>
</feature>
<feature type="transmembrane region" description="Helical" evidence="4">
    <location>
        <begin position="216"/>
        <end position="245"/>
    </location>
</feature>
<evidence type="ECO:0000313" key="7">
    <source>
        <dbReference type="RefSeq" id="XP_022296589.1"/>
    </source>
</evidence>
<dbReference type="Proteomes" id="UP000694844">
    <property type="component" value="Chromosome 8"/>
</dbReference>
<keyword evidence="4" id="KW-0472">Membrane</keyword>
<reference evidence="7" key="1">
    <citation type="submission" date="2025-08" db="UniProtKB">
        <authorList>
            <consortium name="RefSeq"/>
        </authorList>
    </citation>
    <scope>IDENTIFICATION</scope>
    <source>
        <tissue evidence="7">Whole sample</tissue>
    </source>
</reference>
<gene>
    <name evidence="7" type="primary">LOC111106271</name>
</gene>
<evidence type="ECO:0000313" key="6">
    <source>
        <dbReference type="Proteomes" id="UP000694844"/>
    </source>
</evidence>
<dbReference type="InterPro" id="IPR042333">
    <property type="entry name" value="LRAD2/Mig-13-like"/>
</dbReference>
<dbReference type="Gene3D" id="4.10.400.10">
    <property type="entry name" value="Low-density Lipoprotein Receptor"/>
    <property type="match status" value="1"/>
</dbReference>
<keyword evidence="6" id="KW-1185">Reference proteome</keyword>
<dbReference type="PANTHER" id="PTHR24652:SF69">
    <property type="entry name" value="CUB DOMAIN-CONTAINING PROTEIN"/>
    <property type="match status" value="1"/>
</dbReference>
<dbReference type="InterPro" id="IPR002172">
    <property type="entry name" value="LDrepeatLR_classA_rpt"/>
</dbReference>
<keyword evidence="5" id="KW-0732">Signal</keyword>
<dbReference type="OrthoDB" id="6514358at2759"/>
<dbReference type="SUPFAM" id="SSF49854">
    <property type="entry name" value="Spermadhesin, CUB domain"/>
    <property type="match status" value="1"/>
</dbReference>
<dbReference type="AlphaFoldDB" id="A0A8B8B1V2"/>
<evidence type="ECO:0000256" key="1">
    <source>
        <dbReference type="ARBA" id="ARBA00023157"/>
    </source>
</evidence>
<name>A0A8B8B1V2_CRAVI</name>
<comment type="caution">
    <text evidence="2">Lacks conserved residue(s) required for the propagation of feature annotation.</text>
</comment>
<keyword evidence="4" id="KW-1133">Transmembrane helix</keyword>
<dbReference type="InterPro" id="IPR036055">
    <property type="entry name" value="LDL_receptor-like_sf"/>
</dbReference>
<organism evidence="6 7">
    <name type="scientific">Crassostrea virginica</name>
    <name type="common">Eastern oyster</name>
    <dbReference type="NCBI Taxonomy" id="6565"/>
    <lineage>
        <taxon>Eukaryota</taxon>
        <taxon>Metazoa</taxon>
        <taxon>Spiralia</taxon>
        <taxon>Lophotrochozoa</taxon>
        <taxon>Mollusca</taxon>
        <taxon>Bivalvia</taxon>
        <taxon>Autobranchia</taxon>
        <taxon>Pteriomorphia</taxon>
        <taxon>Ostreida</taxon>
        <taxon>Ostreoidea</taxon>
        <taxon>Ostreidae</taxon>
        <taxon>Crassostrea</taxon>
    </lineage>
</organism>
<dbReference type="PROSITE" id="PS50068">
    <property type="entry name" value="LDLRA_2"/>
    <property type="match status" value="1"/>
</dbReference>
<dbReference type="SMART" id="SM00192">
    <property type="entry name" value="LDLa"/>
    <property type="match status" value="1"/>
</dbReference>
<proteinExistence type="predicted"/>
<keyword evidence="1" id="KW-1015">Disulfide bond</keyword>